<evidence type="ECO:0000313" key="2">
    <source>
        <dbReference type="EMBL" id="GIX63488.1"/>
    </source>
</evidence>
<dbReference type="RefSeq" id="XP_067715557.1">
    <property type="nucleotide sequence ID" value="XM_067859456.1"/>
</dbReference>
<dbReference type="EMBL" id="BPLF01000002">
    <property type="protein sequence ID" value="GIX63488.1"/>
    <property type="molecule type" value="Genomic_DNA"/>
</dbReference>
<dbReference type="Gene3D" id="3.30.2130.30">
    <property type="match status" value="1"/>
</dbReference>
<keyword evidence="3" id="KW-1185">Reference proteome</keyword>
<name>A0AAV4LU63_BABCB</name>
<accession>A0AAV4LU63</accession>
<comment type="caution">
    <text evidence="2">The sequence shown here is derived from an EMBL/GenBank/DDBJ whole genome shotgun (WGS) entry which is preliminary data.</text>
</comment>
<dbReference type="Proteomes" id="UP001497744">
    <property type="component" value="Unassembled WGS sequence"/>
</dbReference>
<proteinExistence type="predicted"/>
<evidence type="ECO:0000256" key="1">
    <source>
        <dbReference type="SAM" id="MobiDB-lite"/>
    </source>
</evidence>
<gene>
    <name evidence="2" type="ORF">BcabD6B2_29230</name>
</gene>
<reference evidence="2 3" key="1">
    <citation type="submission" date="2021-06" db="EMBL/GenBank/DDBJ databases">
        <title>Genome sequence of Babesia caballi.</title>
        <authorList>
            <person name="Yamagishi J."/>
            <person name="Kidaka T."/>
            <person name="Ochi A."/>
        </authorList>
    </citation>
    <scope>NUCLEOTIDE SEQUENCE [LARGE SCALE GENOMIC DNA]</scope>
    <source>
        <strain evidence="2">USDA-D6B2</strain>
    </source>
</reference>
<dbReference type="AlphaFoldDB" id="A0AAV4LU63"/>
<sequence length="575" mass="64621">MPLKLKEAVTVFLSVRKGLETSLLNEIKRNPHLNRIERIHFKGQGKPLDALQAGNTCETGLLAAPDGVGGGRIQCTGEGKWLRLPDPSEKPTNKKQVSSTPEPRKTKLVETCTIRVQSGGLEAKCNREWLIGCVLGLRTVESVWLRVGTPFRCHNTDELIQRVSLLPWNHYVPRASLEEIPLRVISRHSNVWSSVIIKECVRQGIRAYFSRHSYFICQAGCEPNEFCISVTLNRNTCYVAVQCSSRLSPRLFNFAENASCIDSTRFTQLEVPFWSLSKARLQVQLAARKNAASAVRETVPLGPPSQHPPTNFQKSSACRENYIQEQQVLDGDKYSTADALVAGLLHAGGIFRKLKTRPLKVWNPFCGNGLVVSEIVALLLQLPNFTLRHPPPPLFRDLATGCDIDLYDAVFDKYVGSKTQTVEDVEIVASDTSILKLNQAAEKLNRLHSFYNPLFEERSERSNLKEHATLFRQYRNRLPACLKSKLQADNNRVYEAIKEYKAFGHIIGSRSDWKGVFAIAKGSAFEHFSGLKWQCIAKATSSTGDVIKLLSWTGKLQKFVSPEERAEQLQELDYL</sequence>
<organism evidence="2 3">
    <name type="scientific">Babesia caballi</name>
    <dbReference type="NCBI Taxonomy" id="5871"/>
    <lineage>
        <taxon>Eukaryota</taxon>
        <taxon>Sar</taxon>
        <taxon>Alveolata</taxon>
        <taxon>Apicomplexa</taxon>
        <taxon>Aconoidasida</taxon>
        <taxon>Piroplasmida</taxon>
        <taxon>Babesiidae</taxon>
        <taxon>Babesia</taxon>
    </lineage>
</organism>
<feature type="region of interest" description="Disordered" evidence="1">
    <location>
        <begin position="82"/>
        <end position="104"/>
    </location>
</feature>
<dbReference type="GeneID" id="94194969"/>
<feature type="compositionally biased region" description="Basic and acidic residues" evidence="1">
    <location>
        <begin position="82"/>
        <end position="92"/>
    </location>
</feature>
<evidence type="ECO:0000313" key="3">
    <source>
        <dbReference type="Proteomes" id="UP001497744"/>
    </source>
</evidence>
<protein>
    <submittedName>
        <fullName evidence="2">Uncharacterized protein</fullName>
    </submittedName>
</protein>